<dbReference type="GO" id="GO:0008726">
    <property type="term" value="F:alkanesulfonate monooxygenase activity"/>
    <property type="evidence" value="ECO:0007669"/>
    <property type="project" value="UniProtKB-UniRule"/>
</dbReference>
<keyword evidence="10" id="KW-1185">Reference proteome</keyword>
<name>G0AA00_COLFT</name>
<keyword evidence="3 7" id="KW-0285">Flavoprotein</keyword>
<dbReference type="InterPro" id="IPR019911">
    <property type="entry name" value="Alkanesulphonate_mOase_FMN-dep"/>
</dbReference>
<dbReference type="STRING" id="1005048.CFU_3029"/>
<gene>
    <name evidence="7 9" type="primary">ssuD</name>
    <name evidence="9" type="ordered locus">CFU_3029</name>
</gene>
<keyword evidence="6 7" id="KW-0503">Monooxygenase</keyword>
<dbReference type="GO" id="GO:0046306">
    <property type="term" value="P:alkanesulfonate catabolic process"/>
    <property type="evidence" value="ECO:0007669"/>
    <property type="project" value="TreeGrafter"/>
</dbReference>
<evidence type="ECO:0000256" key="5">
    <source>
        <dbReference type="ARBA" id="ARBA00023002"/>
    </source>
</evidence>
<reference evidence="9 10" key="1">
    <citation type="journal article" date="2004" name="Environ. Microbiol.">
        <title>Phylogeny-function analysis of (meta)genomic libraries: screening for expression of ribosomal RNA genes by large-insert library fluorescent in situ hybridization (LIL-FISH).</title>
        <authorList>
            <person name="Leveau J.H."/>
            <person name="Gerards S."/>
            <person name="de Boer W."/>
            <person name="van Veen J.A."/>
        </authorList>
    </citation>
    <scope>NUCLEOTIDE SEQUENCE [LARGE SCALE GENOMIC DNA]</scope>
    <source>
        <strain evidence="9 10">Ter331</strain>
    </source>
</reference>
<evidence type="ECO:0000256" key="1">
    <source>
        <dbReference type="ARBA" id="ARBA00007044"/>
    </source>
</evidence>
<dbReference type="PANTHER" id="PTHR42847">
    <property type="entry name" value="ALKANESULFONATE MONOOXYGENASE"/>
    <property type="match status" value="1"/>
</dbReference>
<dbReference type="HOGENOM" id="CLU_027853_1_0_4"/>
<sequence>MSGIPRARHWRSNKTHLYTEAVMNVFWFIPTHGDSRYLGTSQGARPVNFDYMKQIAVAADTLGYDGVLLPTGRSCEDAWVVASSLLGFTQRLKFLVAIRPGLSTPGLAIRMASTFDRLSNGRLLINVVTGGDQAELEADGLSADHAERYEISSEFLKVWRGALSGEGGEAGYNFIGKHIKVKGAKTLYPPVQKPYPPLYFGGSSEPAHELAAEQVDVYLTWGEPPAAVAEKIADIRARAAKHGRTVRFGIRLHVIVRETSQAAWAAAEELISHVDDDVIARAQAAFSKMDSEGQRRMAALHGGRRDKLEVSPNLWAGVGLVRGGAGTALVGDPETVAERMQEYAALGIDTFILSGYPHLEESYRFAELVFPLLGKGRAASGEQALTGPFGEVIANGLLPKASQS</sequence>
<dbReference type="AlphaFoldDB" id="G0AA00"/>
<dbReference type="InterPro" id="IPR036661">
    <property type="entry name" value="Luciferase-like_sf"/>
</dbReference>
<evidence type="ECO:0000256" key="7">
    <source>
        <dbReference type="HAMAP-Rule" id="MF_01229"/>
    </source>
</evidence>
<reference evidence="10" key="6">
    <citation type="submission" date="2011-05" db="EMBL/GenBank/DDBJ databases">
        <title>Complete sequence of Collimonas fungivorans Ter331.</title>
        <authorList>
            <person name="Leveau J.H."/>
        </authorList>
    </citation>
    <scope>NUCLEOTIDE SEQUENCE [LARGE SCALE GENOMIC DNA]</scope>
    <source>
        <strain evidence="10">Ter331</strain>
    </source>
</reference>
<accession>G0AA00</accession>
<feature type="domain" description="Luciferase-like" evidence="8">
    <location>
        <begin position="23"/>
        <end position="349"/>
    </location>
</feature>
<keyword evidence="5 7" id="KW-0560">Oxidoreductase</keyword>
<organism evidence="9 10">
    <name type="scientific">Collimonas fungivorans (strain Ter331)</name>
    <dbReference type="NCBI Taxonomy" id="1005048"/>
    <lineage>
        <taxon>Bacteria</taxon>
        <taxon>Pseudomonadati</taxon>
        <taxon>Pseudomonadota</taxon>
        <taxon>Betaproteobacteria</taxon>
        <taxon>Burkholderiales</taxon>
        <taxon>Oxalobacteraceae</taxon>
        <taxon>Collimonas</taxon>
    </lineage>
</organism>
<dbReference type="NCBIfam" id="NF001939">
    <property type="entry name" value="PRK00719.1"/>
    <property type="match status" value="1"/>
</dbReference>
<dbReference type="InterPro" id="IPR050172">
    <property type="entry name" value="SsuD_RutA_monooxygenase"/>
</dbReference>
<dbReference type="Proteomes" id="UP000008392">
    <property type="component" value="Chromosome"/>
</dbReference>
<evidence type="ECO:0000313" key="9">
    <source>
        <dbReference type="EMBL" id="AEK62854.1"/>
    </source>
</evidence>
<evidence type="ECO:0000259" key="8">
    <source>
        <dbReference type="Pfam" id="PF00296"/>
    </source>
</evidence>
<dbReference type="eggNOG" id="COG2141">
    <property type="taxonomic scope" value="Bacteria"/>
</dbReference>
<evidence type="ECO:0000256" key="2">
    <source>
        <dbReference type="ARBA" id="ARBA00012113"/>
    </source>
</evidence>
<evidence type="ECO:0000256" key="4">
    <source>
        <dbReference type="ARBA" id="ARBA00022643"/>
    </source>
</evidence>
<dbReference type="PANTHER" id="PTHR42847:SF4">
    <property type="entry name" value="ALKANESULFONATE MONOOXYGENASE-RELATED"/>
    <property type="match status" value="1"/>
</dbReference>
<dbReference type="Gene3D" id="3.20.20.30">
    <property type="entry name" value="Luciferase-like domain"/>
    <property type="match status" value="1"/>
</dbReference>
<dbReference type="SUPFAM" id="SSF51679">
    <property type="entry name" value="Bacterial luciferase-like"/>
    <property type="match status" value="1"/>
</dbReference>
<comment type="function">
    <text evidence="7">Catalyzes the desulfonation of aliphatic sulfonates.</text>
</comment>
<dbReference type="CDD" id="cd01094">
    <property type="entry name" value="Alkanesulfonate_monoxygenase"/>
    <property type="match status" value="1"/>
</dbReference>
<dbReference type="KEGG" id="cfu:CFU_3029"/>
<comment type="catalytic activity">
    <reaction evidence="7">
        <text>an alkanesulfonate + FMNH2 + O2 = an aldehyde + FMN + sulfite + H2O + 2 H(+)</text>
        <dbReference type="Rhea" id="RHEA:23064"/>
        <dbReference type="ChEBI" id="CHEBI:15377"/>
        <dbReference type="ChEBI" id="CHEBI:15378"/>
        <dbReference type="ChEBI" id="CHEBI:15379"/>
        <dbReference type="ChEBI" id="CHEBI:17359"/>
        <dbReference type="ChEBI" id="CHEBI:17478"/>
        <dbReference type="ChEBI" id="CHEBI:57618"/>
        <dbReference type="ChEBI" id="CHEBI:58210"/>
        <dbReference type="ChEBI" id="CHEBI:134249"/>
        <dbReference type="EC" id="1.14.14.5"/>
    </reaction>
</comment>
<dbReference type="Pfam" id="PF00296">
    <property type="entry name" value="Bac_luciferase"/>
    <property type="match status" value="1"/>
</dbReference>
<dbReference type="NCBIfam" id="TIGR03565">
    <property type="entry name" value="alk_sulf_monoox"/>
    <property type="match status" value="1"/>
</dbReference>
<evidence type="ECO:0000256" key="3">
    <source>
        <dbReference type="ARBA" id="ARBA00022630"/>
    </source>
</evidence>
<reference evidence="9 10" key="2">
    <citation type="journal article" date="2006" name="J. Microbiol. Methods">
        <title>Genomic flank-sequencing of plasposon insertion sites for rapid identification of functional genes.</title>
        <authorList>
            <person name="Leveau J.H."/>
            <person name="Gerards S."/>
            <person name="Fritsche K."/>
            <person name="Zondag G."/>
            <person name="van Veen J.A."/>
        </authorList>
    </citation>
    <scope>NUCLEOTIDE SEQUENCE [LARGE SCALE GENOMIC DNA]</scope>
    <source>
        <strain evidence="9 10">Ter331</strain>
    </source>
</reference>
<comment type="similarity">
    <text evidence="1 7">Belongs to the SsuD family.</text>
</comment>
<dbReference type="InterPro" id="IPR011251">
    <property type="entry name" value="Luciferase-like_dom"/>
</dbReference>
<reference evidence="9 10" key="3">
    <citation type="journal article" date="2008" name="FEMS Microbiol. Ecol.">
        <title>Identification and characterization of genes underlying chitinolysis in Collimonas fungivorans Ter331.</title>
        <authorList>
            <person name="Fritsche K."/>
            <person name="de Boer W."/>
            <person name="Gerards S."/>
            <person name="van den Berg M."/>
            <person name="van Veen J.A."/>
            <person name="Leveau J.H."/>
        </authorList>
    </citation>
    <scope>NUCLEOTIDE SEQUENCE [LARGE SCALE GENOMIC DNA]</scope>
    <source>
        <strain evidence="9 10">Ter331</strain>
    </source>
</reference>
<reference evidence="9 10" key="4">
    <citation type="journal article" date="2010" name="Environ. Microbiol.">
        <title>The bacterial genus Collimonas: mycophagy, weathering and other adaptive solutions to life in oligotrophic soil environments.</title>
        <authorList>
            <person name="Leveau J.H."/>
            <person name="Uroz S."/>
            <person name="de Boer W."/>
        </authorList>
    </citation>
    <scope>NUCLEOTIDE SEQUENCE [LARGE SCALE GENOMIC DNA]</scope>
    <source>
        <strain evidence="9 10">Ter331</strain>
    </source>
</reference>
<reference evidence="9 10" key="5">
    <citation type="journal article" date="2011" name="ISME J.">
        <title>Dual transcriptional profiling of a bacterial/fungal confrontation: Collimonas fungivorans versus Aspergillus niger.</title>
        <authorList>
            <person name="Mela F."/>
            <person name="Fritsche K."/>
            <person name="de Boer W."/>
            <person name="van Veen J.A."/>
            <person name="de Graaff L.H."/>
            <person name="van den Berg M."/>
            <person name="Leveau J.H."/>
        </authorList>
    </citation>
    <scope>NUCLEOTIDE SEQUENCE [LARGE SCALE GENOMIC DNA]</scope>
    <source>
        <strain evidence="9 10">Ter331</strain>
    </source>
</reference>
<dbReference type="EMBL" id="CP002745">
    <property type="protein sequence ID" value="AEK62854.1"/>
    <property type="molecule type" value="Genomic_DNA"/>
</dbReference>
<proteinExistence type="inferred from homology"/>
<dbReference type="EC" id="1.14.14.5" evidence="2 7"/>
<keyword evidence="4 7" id="KW-0288">FMN</keyword>
<dbReference type="HAMAP" id="MF_01229">
    <property type="entry name" value="Alkanesulf_monooxygen"/>
    <property type="match status" value="1"/>
</dbReference>
<evidence type="ECO:0000256" key="6">
    <source>
        <dbReference type="ARBA" id="ARBA00023033"/>
    </source>
</evidence>
<protein>
    <recommendedName>
        <fullName evidence="2 7">Alkanesulfonate monooxygenase</fullName>
        <ecNumber evidence="2 7">1.14.14.5</ecNumber>
    </recommendedName>
    <alternativeName>
        <fullName evidence="7">FMNH2-dependent aliphatic sulfonate monooxygenase</fullName>
    </alternativeName>
</protein>
<evidence type="ECO:0000313" key="10">
    <source>
        <dbReference type="Proteomes" id="UP000008392"/>
    </source>
</evidence>